<evidence type="ECO:0000313" key="3">
    <source>
        <dbReference type="Proteomes" id="UP000799429"/>
    </source>
</evidence>
<feature type="region of interest" description="Disordered" evidence="1">
    <location>
        <begin position="103"/>
        <end position="134"/>
    </location>
</feature>
<accession>A0A9P4SFI9</accession>
<protein>
    <submittedName>
        <fullName evidence="2">Uncharacterized protein</fullName>
    </submittedName>
</protein>
<dbReference type="Proteomes" id="UP000799429">
    <property type="component" value="Unassembled WGS sequence"/>
</dbReference>
<dbReference type="EMBL" id="MU006090">
    <property type="protein sequence ID" value="KAF2841951.1"/>
    <property type="molecule type" value="Genomic_DNA"/>
</dbReference>
<organism evidence="2 3">
    <name type="scientific">Patellaria atrata CBS 101060</name>
    <dbReference type="NCBI Taxonomy" id="1346257"/>
    <lineage>
        <taxon>Eukaryota</taxon>
        <taxon>Fungi</taxon>
        <taxon>Dikarya</taxon>
        <taxon>Ascomycota</taxon>
        <taxon>Pezizomycotina</taxon>
        <taxon>Dothideomycetes</taxon>
        <taxon>Dothideomycetes incertae sedis</taxon>
        <taxon>Patellariales</taxon>
        <taxon>Patellariaceae</taxon>
        <taxon>Patellaria</taxon>
    </lineage>
</organism>
<feature type="compositionally biased region" description="Polar residues" evidence="1">
    <location>
        <begin position="1"/>
        <end position="22"/>
    </location>
</feature>
<dbReference type="AlphaFoldDB" id="A0A9P4SFI9"/>
<gene>
    <name evidence="2" type="ORF">M501DRAFT_1013330</name>
</gene>
<comment type="caution">
    <text evidence="2">The sequence shown here is derived from an EMBL/GenBank/DDBJ whole genome shotgun (WGS) entry which is preliminary data.</text>
</comment>
<feature type="region of interest" description="Disordered" evidence="1">
    <location>
        <begin position="1"/>
        <end position="26"/>
    </location>
</feature>
<proteinExistence type="predicted"/>
<evidence type="ECO:0000313" key="2">
    <source>
        <dbReference type="EMBL" id="KAF2841951.1"/>
    </source>
</evidence>
<feature type="compositionally biased region" description="Polar residues" evidence="1">
    <location>
        <begin position="104"/>
        <end position="118"/>
    </location>
</feature>
<reference evidence="2" key="1">
    <citation type="journal article" date="2020" name="Stud. Mycol.">
        <title>101 Dothideomycetes genomes: a test case for predicting lifestyles and emergence of pathogens.</title>
        <authorList>
            <person name="Haridas S."/>
            <person name="Albert R."/>
            <person name="Binder M."/>
            <person name="Bloem J."/>
            <person name="Labutti K."/>
            <person name="Salamov A."/>
            <person name="Andreopoulos B."/>
            <person name="Baker S."/>
            <person name="Barry K."/>
            <person name="Bills G."/>
            <person name="Bluhm B."/>
            <person name="Cannon C."/>
            <person name="Castanera R."/>
            <person name="Culley D."/>
            <person name="Daum C."/>
            <person name="Ezra D."/>
            <person name="Gonzalez J."/>
            <person name="Henrissat B."/>
            <person name="Kuo A."/>
            <person name="Liang C."/>
            <person name="Lipzen A."/>
            <person name="Lutzoni F."/>
            <person name="Magnuson J."/>
            <person name="Mondo S."/>
            <person name="Nolan M."/>
            <person name="Ohm R."/>
            <person name="Pangilinan J."/>
            <person name="Park H.-J."/>
            <person name="Ramirez L."/>
            <person name="Alfaro M."/>
            <person name="Sun H."/>
            <person name="Tritt A."/>
            <person name="Yoshinaga Y."/>
            <person name="Zwiers L.-H."/>
            <person name="Turgeon B."/>
            <person name="Goodwin S."/>
            <person name="Spatafora J."/>
            <person name="Crous P."/>
            <person name="Grigoriev I."/>
        </authorList>
    </citation>
    <scope>NUCLEOTIDE SEQUENCE</scope>
    <source>
        <strain evidence="2">CBS 101060</strain>
    </source>
</reference>
<sequence>MSSQGKKNSRSPTPGANNNINTPPRIEDPYLIETLNRLYASTSPKALPASTAIPNEYAGWMKHIEDQRKMLIDANDKLCAQDGKIKYLEEENRYLRSCLPPNSPVFQNESTPMRQQVEGTEERARNSEAADTQADDLNFRKAMERFGQDKTPEIYQDDTFVEVEGSPAAEAVVRFERKVNAKPEHLIINSVAIEVVDLTNDDRPASPVSHGPTTPVTNNVMVYVDNSTDNSPIPGENDIVESCENEYGQSRSMTLEENQTPAINREEPRTPQRSIVHEDENQALAINREKLQAPQSSTIYSDENHHPVRIAHQRFAQIISNASDRPHALDDQRQTLSHINAPPVYVFGELLDERSTNENLDEMEGVIQSPLIVHGPFKRNISILNFDDEDCQSPVMRSYKRRKPNDRGSSLAQRILYQARLERKSPAFKTRQRKLLTAARKGKRAHPRDYPFPCDKIPFLDLTMRDVPPLPAETSLCFEAFEPMEVETGDVVMSNSDSDG</sequence>
<evidence type="ECO:0000256" key="1">
    <source>
        <dbReference type="SAM" id="MobiDB-lite"/>
    </source>
</evidence>
<name>A0A9P4SFI9_9PEZI</name>
<keyword evidence="3" id="KW-1185">Reference proteome</keyword>